<dbReference type="AlphaFoldDB" id="A0A177KYS6"/>
<keyword evidence="1" id="KW-0946">Virion</keyword>
<keyword evidence="1" id="KW-0167">Capsid protein</keyword>
<reference evidence="1 2" key="1">
    <citation type="submission" date="2016-01" db="EMBL/GenBank/DDBJ databases">
        <title>Investigation of taxonomic status of Bacillus aminovorans.</title>
        <authorList>
            <person name="Verma A."/>
            <person name="Pal Y."/>
            <person name="Krishnamurthi S."/>
        </authorList>
    </citation>
    <scope>NUCLEOTIDE SEQUENCE [LARGE SCALE GENOMIC DNA]</scope>
    <source>
        <strain evidence="1 2">DSM 4337</strain>
    </source>
</reference>
<comment type="caution">
    <text evidence="1">The sequence shown here is derived from an EMBL/GenBank/DDBJ whole genome shotgun (WGS) entry which is preliminary data.</text>
</comment>
<proteinExistence type="predicted"/>
<dbReference type="OrthoDB" id="2376696at2"/>
<name>A0A177KYS6_9BACI</name>
<evidence type="ECO:0000313" key="1">
    <source>
        <dbReference type="EMBL" id="OAH57701.1"/>
    </source>
</evidence>
<accession>A0A177KYS6</accession>
<dbReference type="Pfam" id="PF11007">
    <property type="entry name" value="CotJA"/>
    <property type="match status" value="1"/>
</dbReference>
<gene>
    <name evidence="1" type="ORF">AWH48_01390</name>
</gene>
<dbReference type="EMBL" id="LQWZ01000012">
    <property type="protein sequence ID" value="OAH57701.1"/>
    <property type="molecule type" value="Genomic_DNA"/>
</dbReference>
<organism evidence="1 2">
    <name type="scientific">Domibacillus aminovorans</name>
    <dbReference type="NCBI Taxonomy" id="29332"/>
    <lineage>
        <taxon>Bacteria</taxon>
        <taxon>Bacillati</taxon>
        <taxon>Bacillota</taxon>
        <taxon>Bacilli</taxon>
        <taxon>Bacillales</taxon>
        <taxon>Bacillaceae</taxon>
        <taxon>Domibacillus</taxon>
    </lineage>
</organism>
<protein>
    <submittedName>
        <fullName evidence="1">Spore coat protein CotJA</fullName>
    </submittedName>
</protein>
<dbReference type="InterPro" id="IPR020256">
    <property type="entry name" value="Spore_coat_CotJA"/>
</dbReference>
<evidence type="ECO:0000313" key="2">
    <source>
        <dbReference type="Proteomes" id="UP000077271"/>
    </source>
</evidence>
<dbReference type="RefSeq" id="WP_063974703.1">
    <property type="nucleotide sequence ID" value="NZ_LQWZ01000012.1"/>
</dbReference>
<dbReference type="Proteomes" id="UP000077271">
    <property type="component" value="Unassembled WGS sequence"/>
</dbReference>
<sequence>MKSNPKTFTKVKSYVPYHSPSDPCPPIGRKYYSTPPNLYLGFQPPNLPQFSPIEALKRGTLWPVFYDFYENPYKKRADKEHG</sequence>